<dbReference type="Proteomes" id="UP000004625">
    <property type="component" value="Unassembled WGS sequence"/>
</dbReference>
<evidence type="ECO:0000259" key="1">
    <source>
        <dbReference type="Pfam" id="PF07905"/>
    </source>
</evidence>
<protein>
    <submittedName>
        <fullName evidence="3">Purine catabolism regulatory protein-like family protein</fullName>
    </submittedName>
</protein>
<dbReference type="HOGENOM" id="CLU_806066_0_0_9"/>
<comment type="caution">
    <text evidence="3">The sequence shown here is derived from an EMBL/GenBank/DDBJ whole genome shotgun (WGS) entry which is preliminary data.</text>
</comment>
<dbReference type="PANTHER" id="PTHR33744">
    <property type="entry name" value="CARBOHYDRATE DIACID REGULATOR"/>
    <property type="match status" value="1"/>
</dbReference>
<dbReference type="Pfam" id="PF07905">
    <property type="entry name" value="PucR"/>
    <property type="match status" value="1"/>
</dbReference>
<gene>
    <name evidence="3" type="ORF">HMPREF9103_00742</name>
</gene>
<accession>G9ZLZ4</accession>
<dbReference type="eggNOG" id="COG3835">
    <property type="taxonomic scope" value="Bacteria"/>
</dbReference>
<dbReference type="EMBL" id="AGEY01000030">
    <property type="protein sequence ID" value="EHM00078.1"/>
    <property type="molecule type" value="Genomic_DNA"/>
</dbReference>
<dbReference type="PANTHER" id="PTHR33744:SF15">
    <property type="entry name" value="CARBOHYDRATE DIACID REGULATOR"/>
    <property type="match status" value="1"/>
</dbReference>
<sequence>MEVADLIDLQTIVEREQDRIVQVNSVSLHGQTANAITIMDTGAVDSWAKAGEIVITSSRMMPASVAGAERLVRELASKRISCLMVNPYDDAAKSKFPKRLIDLGDKLAFPLFKIKSNSTYIQILNEINGLLLQNRRMNKMADLDLDYLLKSNSATDKDFDFVSGLKGVDLYKLQARVTRIAFAKTPNPSERLKVQFDLINQARAWFTTVEREEKILAFFVVEASNGATVISFFNQAQAEKPPHDRKIYHQFINNVHIPHFSVYEGVSATHPSKKLHRAFIEASFGVKIARTLGWAEHPIFYRDVSLWDLVNRITTNQDSRLYPARMDELMENPEIFETVEAFFEQNESFKDTGEVLFTHPNTIRYRLNLIYEQTGLDYRHTNDKFLIYIALIKKLLSDTND</sequence>
<dbReference type="Pfam" id="PF13556">
    <property type="entry name" value="HTH_30"/>
    <property type="match status" value="1"/>
</dbReference>
<proteinExistence type="predicted"/>
<feature type="domain" description="Purine catabolism PurC-like" evidence="1">
    <location>
        <begin position="35"/>
        <end position="129"/>
    </location>
</feature>
<feature type="domain" description="PucR C-terminal helix-turn-helix" evidence="2">
    <location>
        <begin position="337"/>
        <end position="391"/>
    </location>
</feature>
<evidence type="ECO:0000259" key="2">
    <source>
        <dbReference type="Pfam" id="PF13556"/>
    </source>
</evidence>
<dbReference type="InterPro" id="IPR025736">
    <property type="entry name" value="PucR_C-HTH_dom"/>
</dbReference>
<dbReference type="InterPro" id="IPR012914">
    <property type="entry name" value="PucR_dom"/>
</dbReference>
<dbReference type="STRING" id="797515.HMPREF9103_00742"/>
<dbReference type="InterPro" id="IPR051448">
    <property type="entry name" value="CdaR-like_regulators"/>
</dbReference>
<organism evidence="3 4">
    <name type="scientific">Lentilactobacillus parafarraginis F0439</name>
    <dbReference type="NCBI Taxonomy" id="797515"/>
    <lineage>
        <taxon>Bacteria</taxon>
        <taxon>Bacillati</taxon>
        <taxon>Bacillota</taxon>
        <taxon>Bacilli</taxon>
        <taxon>Lactobacillales</taxon>
        <taxon>Lactobacillaceae</taxon>
        <taxon>Lentilactobacillus</taxon>
    </lineage>
</organism>
<dbReference type="PATRIC" id="fig|797515.3.peg.690"/>
<reference evidence="3 4" key="1">
    <citation type="submission" date="2011-09" db="EMBL/GenBank/DDBJ databases">
        <authorList>
            <person name="Weinstock G."/>
            <person name="Sodergren E."/>
            <person name="Clifton S."/>
            <person name="Fulton L."/>
            <person name="Fulton B."/>
            <person name="Courtney L."/>
            <person name="Fronick C."/>
            <person name="Harrison M."/>
            <person name="Strong C."/>
            <person name="Farmer C."/>
            <person name="Delahaunty K."/>
            <person name="Markovic C."/>
            <person name="Hall O."/>
            <person name="Minx P."/>
            <person name="Tomlinson C."/>
            <person name="Mitreva M."/>
            <person name="Hou S."/>
            <person name="Chen J."/>
            <person name="Wollam A."/>
            <person name="Pepin K.H."/>
            <person name="Johnson M."/>
            <person name="Bhonagiri V."/>
            <person name="Zhang X."/>
            <person name="Suruliraj S."/>
            <person name="Warren W."/>
            <person name="Chinwalla A."/>
            <person name="Mardis E.R."/>
            <person name="Wilson R.K."/>
        </authorList>
    </citation>
    <scope>NUCLEOTIDE SEQUENCE [LARGE SCALE GENOMIC DNA]</scope>
    <source>
        <strain evidence="3 4">F0439</strain>
    </source>
</reference>
<dbReference type="Gene3D" id="1.10.10.2840">
    <property type="entry name" value="PucR C-terminal helix-turn-helix domain"/>
    <property type="match status" value="1"/>
</dbReference>
<keyword evidence="4" id="KW-1185">Reference proteome</keyword>
<name>G9ZLZ4_9LACO</name>
<evidence type="ECO:0000313" key="4">
    <source>
        <dbReference type="Proteomes" id="UP000004625"/>
    </source>
</evidence>
<dbReference type="InterPro" id="IPR042070">
    <property type="entry name" value="PucR_C-HTH_sf"/>
</dbReference>
<evidence type="ECO:0000313" key="3">
    <source>
        <dbReference type="EMBL" id="EHM00078.1"/>
    </source>
</evidence>
<dbReference type="AlphaFoldDB" id="G9ZLZ4"/>